<proteinExistence type="predicted"/>
<dbReference type="RefSeq" id="WP_010514880.1">
    <property type="nucleotide sequence ID" value="NZ_BANJ01000040.1"/>
</dbReference>
<comment type="caution">
    <text evidence="2">The sequence shown here is derived from an EMBL/GenBank/DDBJ whole genome shotgun (WGS) entry which is preliminary data.</text>
</comment>
<feature type="compositionally biased region" description="Pro residues" evidence="1">
    <location>
        <begin position="13"/>
        <end position="46"/>
    </location>
</feature>
<protein>
    <submittedName>
        <fullName evidence="2">Uncharacterized protein</fullName>
    </submittedName>
</protein>
<reference evidence="2 3" key="1">
    <citation type="submission" date="2012-11" db="EMBL/GenBank/DDBJ databases">
        <title>Whole genome sequence of Gluconacetobacter xylinus NBRC 13693.</title>
        <authorList>
            <person name="Azuma Y."/>
            <person name="Higashiura N."/>
            <person name="Hirakawa H."/>
            <person name="Matsushita K."/>
        </authorList>
    </citation>
    <scope>NUCLEOTIDE SEQUENCE [LARGE SCALE GENOMIC DNA]</scope>
    <source>
        <strain evidence="2 3">NBRC 13693</strain>
    </source>
</reference>
<dbReference type="EMBL" id="BANJ01000040">
    <property type="protein sequence ID" value="GAO00103.1"/>
    <property type="molecule type" value="Genomic_DNA"/>
</dbReference>
<sequence>MFTSSIHAFGQAPLPPPGPPLPRDYPPLGPQDPFPFDTPDPQPPPLRNRACYHQAGGHSYWTGTTAMQDRPDPDREKPQTPEEKQEDEGRDEALDESFPASDPPAQGRSTGPKK</sequence>
<organism evidence="2 3">
    <name type="scientific">Komagataeibacter xylinus NBRC 13693</name>
    <dbReference type="NCBI Taxonomy" id="1234668"/>
    <lineage>
        <taxon>Bacteria</taxon>
        <taxon>Pseudomonadati</taxon>
        <taxon>Pseudomonadota</taxon>
        <taxon>Alphaproteobacteria</taxon>
        <taxon>Acetobacterales</taxon>
        <taxon>Acetobacteraceae</taxon>
        <taxon>Komagataeibacter</taxon>
    </lineage>
</organism>
<feature type="region of interest" description="Disordered" evidence="1">
    <location>
        <begin position="1"/>
        <end position="114"/>
    </location>
</feature>
<feature type="compositionally biased region" description="Basic and acidic residues" evidence="1">
    <location>
        <begin position="69"/>
        <end position="83"/>
    </location>
</feature>
<dbReference type="Proteomes" id="UP000032683">
    <property type="component" value="Unassembled WGS sequence"/>
</dbReference>
<feature type="compositionally biased region" description="Acidic residues" evidence="1">
    <location>
        <begin position="84"/>
        <end position="95"/>
    </location>
</feature>
<dbReference type="AlphaFoldDB" id="A0A0D6Q994"/>
<evidence type="ECO:0000256" key="1">
    <source>
        <dbReference type="SAM" id="MobiDB-lite"/>
    </source>
</evidence>
<evidence type="ECO:0000313" key="2">
    <source>
        <dbReference type="EMBL" id="GAO00103.1"/>
    </source>
</evidence>
<accession>A0A0D6Q994</accession>
<gene>
    <name evidence="2" type="ORF">Gxy13693_040_050</name>
</gene>
<evidence type="ECO:0000313" key="3">
    <source>
        <dbReference type="Proteomes" id="UP000032683"/>
    </source>
</evidence>
<name>A0A0D6Q994_KOMXY</name>